<dbReference type="Gene3D" id="1.10.10.10">
    <property type="entry name" value="Winged helix-like DNA-binding domain superfamily/Winged helix DNA-binding domain"/>
    <property type="match status" value="1"/>
</dbReference>
<protein>
    <submittedName>
        <fullName evidence="4">DNA-protecting protein DprA</fullName>
    </submittedName>
</protein>
<dbReference type="PANTHER" id="PTHR43022">
    <property type="entry name" value="PROTEIN SMF"/>
    <property type="match status" value="1"/>
</dbReference>
<dbReference type="SUPFAM" id="SSF102405">
    <property type="entry name" value="MCP/YpsA-like"/>
    <property type="match status" value="1"/>
</dbReference>
<dbReference type="Pfam" id="PF02481">
    <property type="entry name" value="DNA_processg_A"/>
    <property type="match status" value="1"/>
</dbReference>
<dbReference type="Pfam" id="PF17782">
    <property type="entry name" value="WHD_DprA"/>
    <property type="match status" value="1"/>
</dbReference>
<gene>
    <name evidence="4" type="primary">dprA</name>
    <name evidence="4" type="ORF">FBQ74_00115</name>
</gene>
<proteinExistence type="inferred from homology"/>
<dbReference type="OrthoDB" id="9785707at2"/>
<organism evidence="4 5">
    <name type="scientific">Salinimonas iocasae</name>
    <dbReference type="NCBI Taxonomy" id="2572577"/>
    <lineage>
        <taxon>Bacteria</taxon>
        <taxon>Pseudomonadati</taxon>
        <taxon>Pseudomonadota</taxon>
        <taxon>Gammaproteobacteria</taxon>
        <taxon>Alteromonadales</taxon>
        <taxon>Alteromonadaceae</taxon>
        <taxon>Alteromonas/Salinimonas group</taxon>
        <taxon>Salinimonas</taxon>
    </lineage>
</organism>
<dbReference type="PANTHER" id="PTHR43022:SF1">
    <property type="entry name" value="PROTEIN SMF"/>
    <property type="match status" value="1"/>
</dbReference>
<dbReference type="InterPro" id="IPR041614">
    <property type="entry name" value="DprA_WH"/>
</dbReference>
<evidence type="ECO:0000259" key="2">
    <source>
        <dbReference type="Pfam" id="PF02481"/>
    </source>
</evidence>
<evidence type="ECO:0000256" key="1">
    <source>
        <dbReference type="ARBA" id="ARBA00006525"/>
    </source>
</evidence>
<sequence>MLTPDSHSQLYSYLALASVPGMSPAKWLALMSELSITASNLVARNFQGIDAPLCKTLNTLLDNIDQRKVENAMTWLEQSPLHHIICYESKRFPTMLKQLTSPPLVLFISGNINALSENYVAIVGSRRASLSGLELAERMACQLSQTGVGIISGLAAGIDAAAHRGALKGKGATVAIVGTGPDKIYPRRNQYLHGQIIDRDGAIVSEFWPGTPPRAQHFPRRNRIIAAMSHGTLVVEATIKSGTLITANMAANLGRDVFAIPGCIDNPLTQGCHHLLKQGAILVTNVQDILVELDFPVQKVQSGEDVAVKSEQKTHGESLATDKILASVNHDVTSVDIICERSNLPVSQVLATLLQYELRGLVTTVPGGYVKLRGK</sequence>
<keyword evidence="5" id="KW-1185">Reference proteome</keyword>
<dbReference type="AlphaFoldDB" id="A0A5B7Y950"/>
<evidence type="ECO:0000313" key="4">
    <source>
        <dbReference type="EMBL" id="QCZ91978.1"/>
    </source>
</evidence>
<feature type="domain" description="DprA winged helix" evidence="3">
    <location>
        <begin position="312"/>
        <end position="368"/>
    </location>
</feature>
<dbReference type="KEGG" id="salk:FBQ74_00115"/>
<dbReference type="Gene3D" id="3.40.50.450">
    <property type="match status" value="1"/>
</dbReference>
<dbReference type="Proteomes" id="UP000304912">
    <property type="component" value="Chromosome"/>
</dbReference>
<reference evidence="4 5" key="1">
    <citation type="submission" date="2019-04" db="EMBL/GenBank/DDBJ databases">
        <title>Salinimonas iocasae sp. nov., a halophilic bacterium isolated from the outer tube casing of tubeworms in Okinawa Trough.</title>
        <authorList>
            <person name="Zhang H."/>
            <person name="Wang H."/>
            <person name="Li C."/>
        </authorList>
    </citation>
    <scope>NUCLEOTIDE SEQUENCE [LARGE SCALE GENOMIC DNA]</scope>
    <source>
        <strain evidence="4 5">KX18D6</strain>
    </source>
</reference>
<dbReference type="EMBL" id="CP039852">
    <property type="protein sequence ID" value="QCZ91978.1"/>
    <property type="molecule type" value="Genomic_DNA"/>
</dbReference>
<dbReference type="RefSeq" id="WP_139754742.1">
    <property type="nucleotide sequence ID" value="NZ_CP039852.1"/>
</dbReference>
<name>A0A5B7Y950_9ALTE</name>
<dbReference type="GO" id="GO:0009294">
    <property type="term" value="P:DNA-mediated transformation"/>
    <property type="evidence" value="ECO:0007669"/>
    <property type="project" value="InterPro"/>
</dbReference>
<accession>A0A5B7Y950</accession>
<dbReference type="InterPro" id="IPR036388">
    <property type="entry name" value="WH-like_DNA-bd_sf"/>
</dbReference>
<dbReference type="InterPro" id="IPR003488">
    <property type="entry name" value="DprA"/>
</dbReference>
<comment type="similarity">
    <text evidence="1">Belongs to the DprA/Smf family.</text>
</comment>
<feature type="domain" description="Smf/DprA SLOG" evidence="2">
    <location>
        <begin position="84"/>
        <end position="293"/>
    </location>
</feature>
<dbReference type="NCBIfam" id="TIGR00732">
    <property type="entry name" value="dprA"/>
    <property type="match status" value="1"/>
</dbReference>
<evidence type="ECO:0000259" key="3">
    <source>
        <dbReference type="Pfam" id="PF17782"/>
    </source>
</evidence>
<dbReference type="InterPro" id="IPR057666">
    <property type="entry name" value="DrpA_SLOG"/>
</dbReference>
<evidence type="ECO:0000313" key="5">
    <source>
        <dbReference type="Proteomes" id="UP000304912"/>
    </source>
</evidence>